<dbReference type="PANTHER" id="PTHR37525">
    <property type="entry name" value="UPF0175 PROTEIN SSL1255"/>
    <property type="match status" value="1"/>
</dbReference>
<dbReference type="InterPro" id="IPR005368">
    <property type="entry name" value="UPF0175"/>
</dbReference>
<protein>
    <submittedName>
        <fullName evidence="2">Uncharacterized protein</fullName>
    </submittedName>
</protein>
<dbReference type="PANTHER" id="PTHR37525:SF1">
    <property type="entry name" value="UPF0175 PROTEIN SSL1255"/>
    <property type="match status" value="1"/>
</dbReference>
<evidence type="ECO:0000313" key="2">
    <source>
        <dbReference type="EMBL" id="RUT10537.1"/>
    </source>
</evidence>
<accession>A0AB37UGY4</accession>
<dbReference type="RefSeq" id="WP_127023853.1">
    <property type="nucleotide sequence ID" value="NZ_JAVKZF010000004.1"/>
</dbReference>
<sequence length="84" mass="9506">MSLQLSIPDEVLSAIRLPETRIEKALLQELAIALYAQELLSLGKARELAQMDNYEFGQLLGQRGVLRHYTNQELEDDLNYASGE</sequence>
<dbReference type="InterPro" id="IPR052264">
    <property type="entry name" value="UPF0175_domain"/>
</dbReference>
<dbReference type="Pfam" id="PF03683">
    <property type="entry name" value="UPF0175"/>
    <property type="match status" value="1"/>
</dbReference>
<evidence type="ECO:0000313" key="3">
    <source>
        <dbReference type="Proteomes" id="UP000282574"/>
    </source>
</evidence>
<dbReference type="Proteomes" id="UP000282574">
    <property type="component" value="Unassembled WGS sequence"/>
</dbReference>
<name>A0AB37UGY4_9CYAN</name>
<dbReference type="EMBL" id="RSCK01000040">
    <property type="protein sequence ID" value="RUT10537.1"/>
    <property type="molecule type" value="Genomic_DNA"/>
</dbReference>
<proteinExistence type="inferred from homology"/>
<dbReference type="AlphaFoldDB" id="A0AB37UGY4"/>
<organism evidence="2 3">
    <name type="scientific">Chroococcidiopsis cubana SAG 39.79</name>
    <dbReference type="NCBI Taxonomy" id="388085"/>
    <lineage>
        <taxon>Bacteria</taxon>
        <taxon>Bacillati</taxon>
        <taxon>Cyanobacteriota</taxon>
        <taxon>Cyanophyceae</taxon>
        <taxon>Chroococcidiopsidales</taxon>
        <taxon>Chroococcidiopsidaceae</taxon>
        <taxon>Chroococcidiopsis</taxon>
    </lineage>
</organism>
<reference evidence="2 3" key="1">
    <citation type="journal article" date="2019" name="Genome Biol. Evol.">
        <title>Day and night: Metabolic profiles and evolutionary relationships of six axenic non-marine cyanobacteria.</title>
        <authorList>
            <person name="Will S.E."/>
            <person name="Henke P."/>
            <person name="Boedeker C."/>
            <person name="Huang S."/>
            <person name="Brinkmann H."/>
            <person name="Rohde M."/>
            <person name="Jarek M."/>
            <person name="Friedl T."/>
            <person name="Seufert S."/>
            <person name="Schumacher M."/>
            <person name="Overmann J."/>
            <person name="Neumann-Schaal M."/>
            <person name="Petersen J."/>
        </authorList>
    </citation>
    <scope>NUCLEOTIDE SEQUENCE [LARGE SCALE GENOMIC DNA]</scope>
    <source>
        <strain evidence="2 3">SAG 39.79</strain>
    </source>
</reference>
<comment type="caution">
    <text evidence="2">The sequence shown here is derived from an EMBL/GenBank/DDBJ whole genome shotgun (WGS) entry which is preliminary data.</text>
</comment>
<gene>
    <name evidence="2" type="ORF">DSM107010_41040</name>
</gene>
<evidence type="ECO:0000256" key="1">
    <source>
        <dbReference type="ARBA" id="ARBA00005651"/>
    </source>
</evidence>
<keyword evidence="3" id="KW-1185">Reference proteome</keyword>
<comment type="similarity">
    <text evidence="1">Belongs to the UPF0175 family.</text>
</comment>